<dbReference type="GO" id="GO:0016020">
    <property type="term" value="C:membrane"/>
    <property type="evidence" value="ECO:0007669"/>
    <property type="project" value="TreeGrafter"/>
</dbReference>
<accession>A0A0M0LD25</accession>
<reference evidence="5" key="1">
    <citation type="submission" date="2015-08" db="EMBL/GenBank/DDBJ databases">
        <title>Fjat-10028 dsm 16317.</title>
        <authorList>
            <person name="Liu B."/>
            <person name="Wang J."/>
            <person name="Zhu Y."/>
            <person name="Liu G."/>
            <person name="Chen Q."/>
            <person name="Chen Z."/>
            <person name="Lan J."/>
            <person name="Che J."/>
            <person name="Ge C."/>
            <person name="Shi H."/>
            <person name="Pan Z."/>
            <person name="Liu X."/>
        </authorList>
    </citation>
    <scope>NUCLEOTIDE SEQUENCE [LARGE SCALE GENOMIC DNA]</scope>
    <source>
        <strain evidence="5">DSM 16317</strain>
    </source>
</reference>
<evidence type="ECO:0000313" key="4">
    <source>
        <dbReference type="EMBL" id="KOO48940.1"/>
    </source>
</evidence>
<evidence type="ECO:0000313" key="5">
    <source>
        <dbReference type="Proteomes" id="UP000036867"/>
    </source>
</evidence>
<name>A0A0M0LD25_9BACL</name>
<evidence type="ECO:0000256" key="1">
    <source>
        <dbReference type="ARBA" id="ARBA00010088"/>
    </source>
</evidence>
<dbReference type="InterPro" id="IPR029058">
    <property type="entry name" value="AB_hydrolase_fold"/>
</dbReference>
<dbReference type="Proteomes" id="UP000036867">
    <property type="component" value="Unassembled WGS sequence"/>
</dbReference>
<protein>
    <recommendedName>
        <fullName evidence="3">AB hydrolase-1 domain-containing protein</fullName>
    </recommendedName>
</protein>
<keyword evidence="5" id="KW-1185">Reference proteome</keyword>
<gene>
    <name evidence="4" type="ORF">AMD00_11060</name>
</gene>
<dbReference type="PANTHER" id="PTHR43798">
    <property type="entry name" value="MONOACYLGLYCEROL LIPASE"/>
    <property type="match status" value="1"/>
</dbReference>
<dbReference type="InterPro" id="IPR000073">
    <property type="entry name" value="AB_hydrolase_1"/>
</dbReference>
<feature type="domain" description="AB hydrolase-1" evidence="3">
    <location>
        <begin position="24"/>
        <end position="127"/>
    </location>
</feature>
<dbReference type="GO" id="GO:0006508">
    <property type="term" value="P:proteolysis"/>
    <property type="evidence" value="ECO:0007669"/>
    <property type="project" value="InterPro"/>
</dbReference>
<proteinExistence type="inferred from homology"/>
<dbReference type="Gene3D" id="3.40.50.1820">
    <property type="entry name" value="alpha/beta hydrolase"/>
    <property type="match status" value="1"/>
</dbReference>
<dbReference type="Pfam" id="PF00561">
    <property type="entry name" value="Abhydrolase_1"/>
    <property type="match status" value="1"/>
</dbReference>
<evidence type="ECO:0000256" key="2">
    <source>
        <dbReference type="ARBA" id="ARBA00022801"/>
    </source>
</evidence>
<comment type="caution">
    <text evidence="4">The sequence shown here is derived from an EMBL/GenBank/DDBJ whole genome shotgun (WGS) entry which is preliminary data.</text>
</comment>
<dbReference type="GO" id="GO:0004177">
    <property type="term" value="F:aminopeptidase activity"/>
    <property type="evidence" value="ECO:0007669"/>
    <property type="project" value="UniProtKB-EC"/>
</dbReference>
<evidence type="ECO:0000259" key="3">
    <source>
        <dbReference type="Pfam" id="PF00561"/>
    </source>
</evidence>
<comment type="similarity">
    <text evidence="1">Belongs to the peptidase S33 family.</text>
</comment>
<keyword evidence="2" id="KW-0378">Hydrolase</keyword>
<dbReference type="PRINTS" id="PR00111">
    <property type="entry name" value="ABHYDROLASE"/>
</dbReference>
<dbReference type="SUPFAM" id="SSF53474">
    <property type="entry name" value="alpha/beta-Hydrolases"/>
    <property type="match status" value="1"/>
</dbReference>
<dbReference type="InterPro" id="IPR002410">
    <property type="entry name" value="Peptidase_S33"/>
</dbReference>
<dbReference type="OrthoDB" id="9776853at2"/>
<dbReference type="STRING" id="263475.AMD00_11060"/>
<dbReference type="EMBL" id="LILB01000005">
    <property type="protein sequence ID" value="KOO48940.1"/>
    <property type="molecule type" value="Genomic_DNA"/>
</dbReference>
<dbReference type="PRINTS" id="PR00793">
    <property type="entry name" value="PROAMNOPTASE"/>
</dbReference>
<dbReference type="PANTHER" id="PTHR43798:SF31">
    <property type="entry name" value="AB HYDROLASE SUPERFAMILY PROTEIN YCLE"/>
    <property type="match status" value="1"/>
</dbReference>
<sequence length="185" mass="21186">MKEFKITVDNHVFHGYEFGENSLPSLVCLHGMTGDLKSFSGLIEYLINDFHLILLDNPGHGETGPLELEDDYRFSALVNRIYRVIQKITNKPFYILGHSWGADLALNFAKIHPNKIIGLILIDGGYVFPEHVGGMTKEKALLGWKKYIESSKYSSWDEVVKEYQDYTTKQWDTSLDSIIISNLKR</sequence>
<dbReference type="InterPro" id="IPR050266">
    <property type="entry name" value="AB_hydrolase_sf"/>
</dbReference>
<organism evidence="4 5">
    <name type="scientific">Viridibacillus arvi</name>
    <dbReference type="NCBI Taxonomy" id="263475"/>
    <lineage>
        <taxon>Bacteria</taxon>
        <taxon>Bacillati</taxon>
        <taxon>Bacillota</taxon>
        <taxon>Bacilli</taxon>
        <taxon>Bacillales</taxon>
        <taxon>Caryophanaceae</taxon>
        <taxon>Viridibacillus</taxon>
    </lineage>
</organism>
<dbReference type="AlphaFoldDB" id="A0A0M0LD25"/>